<evidence type="ECO:0000256" key="2">
    <source>
        <dbReference type="RuleBase" id="RU361173"/>
    </source>
</evidence>
<evidence type="ECO:0000256" key="3">
    <source>
        <dbReference type="SAM" id="MobiDB-lite"/>
    </source>
</evidence>
<organism evidence="6 7">
    <name type="scientific">Micromonospora echinofusca</name>
    <dbReference type="NCBI Taxonomy" id="47858"/>
    <lineage>
        <taxon>Bacteria</taxon>
        <taxon>Bacillati</taxon>
        <taxon>Actinomycetota</taxon>
        <taxon>Actinomycetes</taxon>
        <taxon>Micromonosporales</taxon>
        <taxon>Micromonosporaceae</taxon>
        <taxon>Micromonospora</taxon>
    </lineage>
</organism>
<feature type="compositionally biased region" description="Pro residues" evidence="3">
    <location>
        <begin position="542"/>
        <end position="558"/>
    </location>
</feature>
<name>A0A1C5G7M2_MICEH</name>
<dbReference type="GeneID" id="95805947"/>
<dbReference type="SUPFAM" id="SSF51126">
    <property type="entry name" value="Pectin lyase-like"/>
    <property type="match status" value="2"/>
</dbReference>
<dbReference type="RefSeq" id="WP_231926047.1">
    <property type="nucleotide sequence ID" value="NZ_LT607733.1"/>
</dbReference>
<accession>A0A1C5G7M2</accession>
<comment type="subcellular location">
    <subcellularLocation>
        <location evidence="2">Secreted</location>
    </subcellularLocation>
</comment>
<dbReference type="InterPro" id="IPR006311">
    <property type="entry name" value="TAT_signal"/>
</dbReference>
<evidence type="ECO:0000313" key="7">
    <source>
        <dbReference type="Proteomes" id="UP000198251"/>
    </source>
</evidence>
<dbReference type="AlphaFoldDB" id="A0A1C5G7M2"/>
<dbReference type="PROSITE" id="PS51318">
    <property type="entry name" value="TAT"/>
    <property type="match status" value="1"/>
</dbReference>
<keyword evidence="2" id="KW-0119">Carbohydrate metabolism</keyword>
<dbReference type="InterPro" id="IPR012334">
    <property type="entry name" value="Pectin_lyas_fold"/>
</dbReference>
<keyword evidence="2" id="KW-0624">Polysaccharide degradation</keyword>
<comment type="similarity">
    <text evidence="2">Belongs to the polysaccharide lyase 1 family.</text>
</comment>
<dbReference type="PANTHER" id="PTHR31683">
    <property type="entry name" value="PECTATE LYASE 18-RELATED"/>
    <property type="match status" value="1"/>
</dbReference>
<keyword evidence="7" id="KW-1185">Reference proteome</keyword>
<dbReference type="InterPro" id="IPR002022">
    <property type="entry name" value="Pec_lyase"/>
</dbReference>
<feature type="region of interest" description="Disordered" evidence="3">
    <location>
        <begin position="208"/>
        <end position="258"/>
    </location>
</feature>
<keyword evidence="1 2" id="KW-0456">Lyase</keyword>
<keyword evidence="2" id="KW-0964">Secreted</keyword>
<dbReference type="InterPro" id="IPR045032">
    <property type="entry name" value="PEL"/>
</dbReference>
<dbReference type="GO" id="GO:0005576">
    <property type="term" value="C:extracellular region"/>
    <property type="evidence" value="ECO:0007669"/>
    <property type="project" value="UniProtKB-SubCell"/>
</dbReference>
<dbReference type="SMART" id="SM00710">
    <property type="entry name" value="PbH1"/>
    <property type="match status" value="9"/>
</dbReference>
<evidence type="ECO:0000259" key="5">
    <source>
        <dbReference type="SMART" id="SM00656"/>
    </source>
</evidence>
<dbReference type="Proteomes" id="UP000198251">
    <property type="component" value="Chromosome I"/>
</dbReference>
<evidence type="ECO:0000313" key="6">
    <source>
        <dbReference type="EMBL" id="SCG15869.1"/>
    </source>
</evidence>
<dbReference type="Gene3D" id="2.60.120.560">
    <property type="entry name" value="Exo-inulinase, domain 1"/>
    <property type="match status" value="1"/>
</dbReference>
<keyword evidence="4" id="KW-0732">Signal</keyword>
<dbReference type="SUPFAM" id="SSF49899">
    <property type="entry name" value="Concanavalin A-like lectins/glucanases"/>
    <property type="match status" value="1"/>
</dbReference>
<feature type="domain" description="Pectate lyase" evidence="5">
    <location>
        <begin position="577"/>
        <end position="779"/>
    </location>
</feature>
<dbReference type="Gene3D" id="2.160.20.10">
    <property type="entry name" value="Single-stranded right-handed beta-helix, Pectin lyase-like"/>
    <property type="match status" value="2"/>
</dbReference>
<dbReference type="GO" id="GO:0030570">
    <property type="term" value="F:pectate lyase activity"/>
    <property type="evidence" value="ECO:0007669"/>
    <property type="project" value="InterPro"/>
</dbReference>
<dbReference type="SMART" id="SM00656">
    <property type="entry name" value="Amb_all"/>
    <property type="match status" value="2"/>
</dbReference>
<feature type="region of interest" description="Disordered" evidence="3">
    <location>
        <begin position="537"/>
        <end position="559"/>
    </location>
</feature>
<dbReference type="PANTHER" id="PTHR31683:SF18">
    <property type="entry name" value="PECTATE LYASE 21-RELATED"/>
    <property type="match status" value="1"/>
</dbReference>
<dbReference type="EMBL" id="LT607733">
    <property type="protein sequence ID" value="SCG15869.1"/>
    <property type="molecule type" value="Genomic_DNA"/>
</dbReference>
<sequence length="841" mass="87709">MHNSDTRRRRHRRGFLTAIGAALIAATLAVGMAATAYADTLFSDDFSDGNPSGWTASGGSWSVTGDSARALRQSSTSSDARSLAGTSSWTDYSVQATVRPTAFNGTNRFVALLARVQSNTSYYYLALRSNNTVELKRLTSGSSTTLDTASVPVAAGTTYTLRLEVAGGSLKGYVDGTLSTEATDTAYASGRIGVATFYASADFDNVRVDSGGGGPTPTPTNPTPSPTGDPGNPGPNVADGWASVDAWGQNGTTGGAGGPTVTVTTASQFITEAASSGPKVIQVDGMIALPGPMHEVASDKTIIGVGANSGFTGGGLNIGLPIDNAVTAPPANAVHNVIIRNLNFRNWADDAINVQMFTHHVWIDHNTWTTGADGGVDIKRGSSYVTVSYNHADGTDKNMLLGHDDGNAAQDTGRLKVTYHHNFFDDTNQRNPRVRFGDQVHVYNNYYLNTGNYGVASTENAGVIVEGNHFENVDDPYHLAEGSSGDGRLVARNNCLVNSGAGQTGGSVANPPYAYTVGPACDMKALVTAQAGVGRVGLPGNPTTPPPATTPPPTPTAPPAGDLVGWAPQNGGTTGGAGGQTVTVSDGQALADALESSSPLVIRVTGSLTMPDKMNDVRSNKTVLGVGAATLDNGLNISGASNVIVRNLTFRGWDDDAINVQGSRNVWIDHNTFDGGYDGAVDIKRASDFVTVSWNRVTNHTKSMLLGHDDGHTADIGHLRVTYHHNWFDGSKERHPRVRFGDPVHVFNNYYYGADYGVASTMGAGVLVEGNHFENVTRPTAVGYAESGPGDLVQRDNIFTNSGAPESAGDVAPIPYPYRLDDASGVKAAVTAGAGAGRINP</sequence>
<feature type="domain" description="Pectate lyase" evidence="5">
    <location>
        <begin position="256"/>
        <end position="476"/>
    </location>
</feature>
<protein>
    <submittedName>
        <fullName evidence="6">Pectate lyase</fullName>
    </submittedName>
</protein>
<dbReference type="InterPro" id="IPR006626">
    <property type="entry name" value="PbH1"/>
</dbReference>
<proteinExistence type="inferred from homology"/>
<dbReference type="GO" id="GO:0000272">
    <property type="term" value="P:polysaccharide catabolic process"/>
    <property type="evidence" value="ECO:0007669"/>
    <property type="project" value="UniProtKB-KW"/>
</dbReference>
<dbReference type="Pfam" id="PF00544">
    <property type="entry name" value="Pectate_lyase_4"/>
    <property type="match status" value="2"/>
</dbReference>
<feature type="compositionally biased region" description="Pro residues" evidence="3">
    <location>
        <begin position="216"/>
        <end position="227"/>
    </location>
</feature>
<dbReference type="InterPro" id="IPR011050">
    <property type="entry name" value="Pectin_lyase_fold/virulence"/>
</dbReference>
<evidence type="ECO:0000256" key="1">
    <source>
        <dbReference type="ARBA" id="ARBA00023239"/>
    </source>
</evidence>
<dbReference type="InterPro" id="IPR013320">
    <property type="entry name" value="ConA-like_dom_sf"/>
</dbReference>
<feature type="chain" id="PRO_5008716398" evidence="4">
    <location>
        <begin position="39"/>
        <end position="841"/>
    </location>
</feature>
<evidence type="ECO:0000256" key="4">
    <source>
        <dbReference type="SAM" id="SignalP"/>
    </source>
</evidence>
<gene>
    <name evidence="6" type="ORF">GA0070610_2117</name>
</gene>
<reference evidence="6 7" key="1">
    <citation type="submission" date="2016-06" db="EMBL/GenBank/DDBJ databases">
        <authorList>
            <person name="Kjaerup R.B."/>
            <person name="Dalgaard T.S."/>
            <person name="Juul-Madsen H.R."/>
        </authorList>
    </citation>
    <scope>NUCLEOTIDE SEQUENCE [LARGE SCALE GENOMIC DNA]</scope>
    <source>
        <strain evidence="6 7">DSM 43913</strain>
    </source>
</reference>
<feature type="signal peptide" evidence="4">
    <location>
        <begin position="1"/>
        <end position="38"/>
    </location>
</feature>